<keyword evidence="3" id="KW-1185">Reference proteome</keyword>
<accession>A0A6N7US31</accession>
<name>A0A6N7US31_9FIRM</name>
<evidence type="ECO:0000256" key="1">
    <source>
        <dbReference type="SAM" id="Phobius"/>
    </source>
</evidence>
<dbReference type="Pfam" id="PF20040">
    <property type="entry name" value="DUF6442"/>
    <property type="match status" value="1"/>
</dbReference>
<evidence type="ECO:0000313" key="3">
    <source>
        <dbReference type="Proteomes" id="UP000434409"/>
    </source>
</evidence>
<keyword evidence="1" id="KW-1133">Transmembrane helix</keyword>
<proteinExistence type="predicted"/>
<feature type="transmembrane region" description="Helical" evidence="1">
    <location>
        <begin position="55"/>
        <end position="71"/>
    </location>
</feature>
<protein>
    <submittedName>
        <fullName evidence="2">Uncharacterized protein</fullName>
    </submittedName>
</protein>
<evidence type="ECO:0000313" key="2">
    <source>
        <dbReference type="EMBL" id="MSR93338.1"/>
    </source>
</evidence>
<keyword evidence="1" id="KW-0812">Transmembrane</keyword>
<organism evidence="2 3">
    <name type="scientific">Suipraeoptans intestinalis</name>
    <dbReference type="NCBI Taxonomy" id="2606628"/>
    <lineage>
        <taxon>Bacteria</taxon>
        <taxon>Bacillati</taxon>
        <taxon>Bacillota</taxon>
        <taxon>Clostridia</taxon>
        <taxon>Lachnospirales</taxon>
        <taxon>Lachnospiraceae</taxon>
        <taxon>Suipraeoptans</taxon>
    </lineage>
</organism>
<dbReference type="Proteomes" id="UP000434409">
    <property type="component" value="Unassembled WGS sequence"/>
</dbReference>
<feature type="transmembrane region" description="Helical" evidence="1">
    <location>
        <begin position="21"/>
        <end position="43"/>
    </location>
</feature>
<reference evidence="2 3" key="1">
    <citation type="submission" date="2019-08" db="EMBL/GenBank/DDBJ databases">
        <title>In-depth cultivation of the pig gut microbiome towards novel bacterial diversity and tailored functional studies.</title>
        <authorList>
            <person name="Wylensek D."/>
            <person name="Hitch T.C.A."/>
            <person name="Clavel T."/>
        </authorList>
    </citation>
    <scope>NUCLEOTIDE SEQUENCE [LARGE SCALE GENOMIC DNA]</scope>
    <source>
        <strain evidence="2 3">68-1-5</strain>
    </source>
</reference>
<dbReference type="InterPro" id="IPR045620">
    <property type="entry name" value="DUF6442"/>
</dbReference>
<sequence>MKKEEILEKSRRENDISDERTKYIGLKGANFSIGVLVFLWIALSKLVELDDSTRYIMGLLVHTTCFSNFAYQLTQNRTKTTIFFTVMFCATMLFYLVLFLRFYFKIF</sequence>
<dbReference type="EMBL" id="VULY01000018">
    <property type="protein sequence ID" value="MSR93338.1"/>
    <property type="molecule type" value="Genomic_DNA"/>
</dbReference>
<dbReference type="AlphaFoldDB" id="A0A6N7US31"/>
<comment type="caution">
    <text evidence="2">The sequence shown here is derived from an EMBL/GenBank/DDBJ whole genome shotgun (WGS) entry which is preliminary data.</text>
</comment>
<feature type="transmembrane region" description="Helical" evidence="1">
    <location>
        <begin position="83"/>
        <end position="104"/>
    </location>
</feature>
<dbReference type="RefSeq" id="WP_154476273.1">
    <property type="nucleotide sequence ID" value="NZ_VULY01000018.1"/>
</dbReference>
<gene>
    <name evidence="2" type="ORF">FYJ34_03410</name>
</gene>
<keyword evidence="1" id="KW-0472">Membrane</keyword>